<feature type="transmembrane region" description="Helical" evidence="1">
    <location>
        <begin position="17"/>
        <end position="36"/>
    </location>
</feature>
<dbReference type="AlphaFoldDB" id="A0A1F5Z3D6"/>
<evidence type="ECO:0000256" key="1">
    <source>
        <dbReference type="SAM" id="Phobius"/>
    </source>
</evidence>
<evidence type="ECO:0000313" key="2">
    <source>
        <dbReference type="EMBL" id="OGG06936.1"/>
    </source>
</evidence>
<evidence type="ECO:0008006" key="4">
    <source>
        <dbReference type="Google" id="ProtNLM"/>
    </source>
</evidence>
<evidence type="ECO:0000313" key="3">
    <source>
        <dbReference type="Proteomes" id="UP000177354"/>
    </source>
</evidence>
<comment type="caution">
    <text evidence="2">The sequence shown here is derived from an EMBL/GenBank/DDBJ whole genome shotgun (WGS) entry which is preliminary data.</text>
</comment>
<organism evidence="2 3">
    <name type="scientific">Candidatus Gottesmanbacteria bacterium RIFCSPHIGHO2_01_FULL_40_15</name>
    <dbReference type="NCBI Taxonomy" id="1798376"/>
    <lineage>
        <taxon>Bacteria</taxon>
        <taxon>Candidatus Gottesmaniibacteriota</taxon>
    </lineage>
</organism>
<accession>A0A1F5Z3D6</accession>
<keyword evidence="1" id="KW-0812">Transmembrane</keyword>
<gene>
    <name evidence="2" type="ORF">A2777_03725</name>
</gene>
<sequence length="284" mass="30910">MTKKYADFIKRFDEGQIVLILVLITVVGLTIGLSLISRTITDIRISSQIEQSSRAFSAAEAGIETALRGNIAIGPTGTINLEGASANYKVRQLGGNTDDYNTPLTEVGSSQTIWLVDHNTDNSINETGYSYPVNSILEICFGSVPGSDPAVLVSIFYKDGNEYKVAKKAYDSVSRSNGFMMADVLGGYCEGKFPFRKLIIPSTDADNTTDDFEIDPASIFLFLRLQPIYSATAFTVSPQSILPVQGRIIDSIGQTETGVVRKIQVVQGYPVLPALLDFTFFSEN</sequence>
<keyword evidence="1" id="KW-1133">Transmembrane helix</keyword>
<name>A0A1F5Z3D6_9BACT</name>
<reference evidence="2 3" key="1">
    <citation type="journal article" date="2016" name="Nat. Commun.">
        <title>Thousands of microbial genomes shed light on interconnected biogeochemical processes in an aquifer system.</title>
        <authorList>
            <person name="Anantharaman K."/>
            <person name="Brown C.T."/>
            <person name="Hug L.A."/>
            <person name="Sharon I."/>
            <person name="Castelle C.J."/>
            <person name="Probst A.J."/>
            <person name="Thomas B.C."/>
            <person name="Singh A."/>
            <person name="Wilkins M.J."/>
            <person name="Karaoz U."/>
            <person name="Brodie E.L."/>
            <person name="Williams K.H."/>
            <person name="Hubbard S.S."/>
            <person name="Banfield J.F."/>
        </authorList>
    </citation>
    <scope>NUCLEOTIDE SEQUENCE [LARGE SCALE GENOMIC DNA]</scope>
</reference>
<protein>
    <recommendedName>
        <fullName evidence="4">Type 4 fimbrial biogenesis protein PilX N-terminal domain-containing protein</fullName>
    </recommendedName>
</protein>
<dbReference type="EMBL" id="MFJF01000013">
    <property type="protein sequence ID" value="OGG06936.1"/>
    <property type="molecule type" value="Genomic_DNA"/>
</dbReference>
<dbReference type="Proteomes" id="UP000177354">
    <property type="component" value="Unassembled WGS sequence"/>
</dbReference>
<keyword evidence="1" id="KW-0472">Membrane</keyword>
<proteinExistence type="predicted"/>